<gene>
    <name evidence="2" type="ORF">I550_2277</name>
</gene>
<name>X8CTF3_MYCIT</name>
<comment type="caution">
    <text evidence="2">The sequence shown here is derived from an EMBL/GenBank/DDBJ whole genome shotgun (WGS) entry which is preliminary data.</text>
</comment>
<evidence type="ECO:0000313" key="3">
    <source>
        <dbReference type="Proteomes" id="UP000020825"/>
    </source>
</evidence>
<dbReference type="AlphaFoldDB" id="X8CTF3"/>
<reference evidence="2 3" key="1">
    <citation type="submission" date="2013-12" db="EMBL/GenBank/DDBJ databases">
        <authorList>
            <person name="Zelazny A."/>
            <person name="Olivier K."/>
            <person name="Holland S."/>
            <person name="Lenaerts A."/>
            <person name="Ordway D."/>
            <person name="DeGroote M.A."/>
            <person name="Parker T."/>
            <person name="Sizemore C."/>
            <person name="Tallon L.J."/>
            <person name="Sadzewicz L.K."/>
            <person name="Sengamalay N."/>
            <person name="Fraser C.M."/>
            <person name="Hine E."/>
            <person name="Shefchek K.A."/>
            <person name="Das S.P."/>
            <person name="Tettelin H."/>
        </authorList>
    </citation>
    <scope>NUCLEOTIDE SEQUENCE [LARGE SCALE GENOMIC DNA]</scope>
    <source>
        <strain evidence="2 3">1956</strain>
    </source>
</reference>
<dbReference type="Proteomes" id="UP000020825">
    <property type="component" value="Unassembled WGS sequence"/>
</dbReference>
<dbReference type="InterPro" id="IPR033458">
    <property type="entry name" value="DUF5134"/>
</dbReference>
<protein>
    <submittedName>
        <fullName evidence="2">Putative membrane protein</fullName>
    </submittedName>
</protein>
<evidence type="ECO:0000313" key="2">
    <source>
        <dbReference type="EMBL" id="EUA59131.1"/>
    </source>
</evidence>
<keyword evidence="1" id="KW-0812">Transmembrane</keyword>
<dbReference type="EMBL" id="JAOG01000001">
    <property type="protein sequence ID" value="EUA59131.1"/>
    <property type="molecule type" value="Genomic_DNA"/>
</dbReference>
<feature type="transmembrane region" description="Helical" evidence="1">
    <location>
        <begin position="43"/>
        <end position="62"/>
    </location>
</feature>
<keyword evidence="1" id="KW-1133">Transmembrane helix</keyword>
<sequence>MVAMAWPVGMELPTLGPMAFFLAAAVWFVLVAAHVFSGDDGRLTNGYHANMMAAVAWLYAVMRGGPLGGRDYSPDHTMPSSPGMKMPGMDISVPHTAEPWWITSLNWIAAVGFASAAVYWLYHYFAQRKANPAQHTTRLGDWGTLCQAFMASGMAIMFGVMLEV</sequence>
<dbReference type="Pfam" id="PF17197">
    <property type="entry name" value="DUF5134"/>
    <property type="match status" value="1"/>
</dbReference>
<feature type="transmembrane region" description="Helical" evidence="1">
    <location>
        <begin position="15"/>
        <end position="36"/>
    </location>
</feature>
<proteinExistence type="predicted"/>
<keyword evidence="1" id="KW-0472">Membrane</keyword>
<feature type="transmembrane region" description="Helical" evidence="1">
    <location>
        <begin position="142"/>
        <end position="162"/>
    </location>
</feature>
<organism evidence="2 3">
    <name type="scientific">Mycobacterium intracellulare 1956</name>
    <dbReference type="NCBI Taxonomy" id="1299331"/>
    <lineage>
        <taxon>Bacteria</taxon>
        <taxon>Bacillati</taxon>
        <taxon>Actinomycetota</taxon>
        <taxon>Actinomycetes</taxon>
        <taxon>Mycobacteriales</taxon>
        <taxon>Mycobacteriaceae</taxon>
        <taxon>Mycobacterium</taxon>
        <taxon>Mycobacterium avium complex (MAC)</taxon>
    </lineage>
</organism>
<dbReference type="PATRIC" id="fig|1299331.3.peg.2212"/>
<feature type="transmembrane region" description="Helical" evidence="1">
    <location>
        <begin position="100"/>
        <end position="122"/>
    </location>
</feature>
<evidence type="ECO:0000256" key="1">
    <source>
        <dbReference type="SAM" id="Phobius"/>
    </source>
</evidence>
<accession>X8CTF3</accession>